<dbReference type="EMBL" id="KQ435039">
    <property type="protein sequence ID" value="KZC14164.1"/>
    <property type="molecule type" value="Genomic_DNA"/>
</dbReference>
<keyword evidence="2" id="KW-1185">Reference proteome</keyword>
<evidence type="ECO:0000313" key="1">
    <source>
        <dbReference type="EMBL" id="KZC14164.1"/>
    </source>
</evidence>
<name>A0A154PS44_DUFNO</name>
<protein>
    <submittedName>
        <fullName evidence="1">Uncharacterized protein</fullName>
    </submittedName>
</protein>
<accession>A0A154PS44</accession>
<dbReference type="AlphaFoldDB" id="A0A154PS44"/>
<proteinExistence type="predicted"/>
<dbReference type="Proteomes" id="UP000076502">
    <property type="component" value="Unassembled WGS sequence"/>
</dbReference>
<organism evidence="1 2">
    <name type="scientific">Dufourea novaeangliae</name>
    <name type="common">Sweat bee</name>
    <dbReference type="NCBI Taxonomy" id="178035"/>
    <lineage>
        <taxon>Eukaryota</taxon>
        <taxon>Metazoa</taxon>
        <taxon>Ecdysozoa</taxon>
        <taxon>Arthropoda</taxon>
        <taxon>Hexapoda</taxon>
        <taxon>Insecta</taxon>
        <taxon>Pterygota</taxon>
        <taxon>Neoptera</taxon>
        <taxon>Endopterygota</taxon>
        <taxon>Hymenoptera</taxon>
        <taxon>Apocrita</taxon>
        <taxon>Aculeata</taxon>
        <taxon>Apoidea</taxon>
        <taxon>Anthophila</taxon>
        <taxon>Halictidae</taxon>
        <taxon>Rophitinae</taxon>
        <taxon>Dufourea</taxon>
    </lineage>
</organism>
<evidence type="ECO:0000313" key="2">
    <source>
        <dbReference type="Proteomes" id="UP000076502"/>
    </source>
</evidence>
<gene>
    <name evidence="1" type="ORF">WN55_06586</name>
</gene>
<sequence length="136" mass="15646">MGVRRGNNEIQAQRHSIIFLVAPIRLNSVNNYTTLLIHDSLTINGVNSECSFTIAMIVFLFVHIPGKVLRRTKASADWGKTKFTEIVQFTYTPRLSFGNNRNIGYCSERRIAFEIAHRQLRVVLKQDSYVQQSFIK</sequence>
<reference evidence="1 2" key="1">
    <citation type="submission" date="2015-07" db="EMBL/GenBank/DDBJ databases">
        <title>The genome of Dufourea novaeangliae.</title>
        <authorList>
            <person name="Pan H."/>
            <person name="Kapheim K."/>
        </authorList>
    </citation>
    <scope>NUCLEOTIDE SEQUENCE [LARGE SCALE GENOMIC DNA]</scope>
    <source>
        <strain evidence="1">0120121106</strain>
        <tissue evidence="1">Whole body</tissue>
    </source>
</reference>